<dbReference type="Gene3D" id="2.60.40.1120">
    <property type="entry name" value="Carboxypeptidase-like, regulatory domain"/>
    <property type="match status" value="1"/>
</dbReference>
<proteinExistence type="predicted"/>
<keyword evidence="3" id="KW-1185">Reference proteome</keyword>
<dbReference type="GO" id="GO:0030246">
    <property type="term" value="F:carbohydrate binding"/>
    <property type="evidence" value="ECO:0007669"/>
    <property type="project" value="InterPro"/>
</dbReference>
<name>B4VH37_9CYAN</name>
<reference evidence="2 3" key="1">
    <citation type="submission" date="2008-07" db="EMBL/GenBank/DDBJ databases">
        <authorList>
            <person name="Tandeau de Marsac N."/>
            <person name="Ferriera S."/>
            <person name="Johnson J."/>
            <person name="Kravitz S."/>
            <person name="Beeson K."/>
            <person name="Sutton G."/>
            <person name="Rogers Y.-H."/>
            <person name="Friedman R."/>
            <person name="Frazier M."/>
            <person name="Venter J.C."/>
        </authorList>
    </citation>
    <scope>NUCLEOTIDE SEQUENCE [LARGE SCALE GENOMIC DNA]</scope>
    <source>
        <strain evidence="2 3">PCC 7420</strain>
    </source>
</reference>
<protein>
    <submittedName>
        <fullName evidence="2">Uncharacterized protein</fullName>
    </submittedName>
</protein>
<sequence>MFHAVPPHSPPEIVHHVTPDKADQVREHPFIIANTPTFPTQNPVASHSIPSSPELFFPEYSDSNLPTLPEGIEPSNAAKLGQPISVSISDNQSEQPEFSSSNPSIQFNPVNLDLTLYPAEPNNSTSNTLPPPADSNPSLNPANSTPEPGNLTDEEPAPQPDTLLPQNPDISTLPQTQFSIAQVPDDFSSFLVGIKVNNRSVITSTLIRGQEDGENAINFEQWLLPYDAIVKALQLTATVLPDNQIELRSPTQVIRLNPSQLKTDSELGLVFSVADVRTLFGVEIEFDIIDYAVSIQAPWLNQRRQRGKREVIIQTEGLPRIAPSGFSLSAVEQRIDASGTATQSPNYRGNVSAVGSIFGGSWYIRANQPQLFSSDTWSLAEARFQRQTDAADYIIGSQPPFWRSQSPGDYWGFTTIQRNGFIPQLQLYGGSDPRQRLQAAQIGRTISGTAEPGTLVRLVRGLSDEAIAEVLVDSSGVYRFEDVEFESQSFNNYRILLYPQGRLTETPEIRDATFSNVPGQIPAGSTAVIVSGGWRRQLSGLNQEILGNFTDVQGGVMGRWGVSNSLTLGAGAVYDESFRGLAEAFFQPEGFPLKAAVSVLSGTEESDWDINANVLFEPSPNFTARFTSDRFAQRLNASWQVLPGFTLFANTSTNDATAAGVQFALSNKNAFTFARLSVDTQSRFRWNLIQRLNQWEFRSLGNEISTQSELGYRFSDSLSTGHSLVLGYDTRNQNGHNSLASLTWRYRSPQKSGDGNPLWDAQLGYGIGSRGSGIVASVGTSILPGLRLQARYQGIAVSSDNAAFSLNLVSSLNLQQGITPRDTQTDYLRTQGGLLIQPFFDRNQNGKPDPGEKYYTDSTLLLVNQQSLGSLRADIQEDRIIMNLPPGTYRLDFDPAGFPFDWQVVNEALAVEVVAGSYTPILIPLVQSYTISGIVTDNQGQPVSGARVEAIQPDSGTRSFSITNDAGVYYLEQLQQGTYRLQINNQPAFPQRIDLKNSSEFFQELNLNLPTSVDG</sequence>
<dbReference type="HOGENOM" id="CLU_296970_0_0_3"/>
<feature type="region of interest" description="Disordered" evidence="1">
    <location>
        <begin position="115"/>
        <end position="172"/>
    </location>
</feature>
<feature type="compositionally biased region" description="Polar residues" evidence="1">
    <location>
        <begin position="135"/>
        <end position="147"/>
    </location>
</feature>
<dbReference type="STRING" id="118168.MC7420_7066"/>
<dbReference type="Proteomes" id="UP000003835">
    <property type="component" value="Unassembled WGS sequence"/>
</dbReference>
<gene>
    <name evidence="2" type="ORF">MC7420_7066</name>
</gene>
<organism evidence="2 3">
    <name type="scientific">Coleofasciculus chthonoplastes PCC 7420</name>
    <dbReference type="NCBI Taxonomy" id="118168"/>
    <lineage>
        <taxon>Bacteria</taxon>
        <taxon>Bacillati</taxon>
        <taxon>Cyanobacteriota</taxon>
        <taxon>Cyanophyceae</taxon>
        <taxon>Coleofasciculales</taxon>
        <taxon>Coleofasciculaceae</taxon>
        <taxon>Coleofasciculus</taxon>
    </lineage>
</organism>
<evidence type="ECO:0000313" key="3">
    <source>
        <dbReference type="Proteomes" id="UP000003835"/>
    </source>
</evidence>
<dbReference type="Pfam" id="PF13620">
    <property type="entry name" value="CarboxypepD_reg"/>
    <property type="match status" value="1"/>
</dbReference>
<dbReference type="SUPFAM" id="SSF49452">
    <property type="entry name" value="Starch-binding domain-like"/>
    <property type="match status" value="1"/>
</dbReference>
<dbReference type="RefSeq" id="WP_006097885.1">
    <property type="nucleotide sequence ID" value="NZ_DS989841.1"/>
</dbReference>
<dbReference type="eggNOG" id="COG3188">
    <property type="taxonomic scope" value="Bacteria"/>
</dbReference>
<dbReference type="OrthoDB" id="580948at2"/>
<accession>B4VH37</accession>
<dbReference type="EMBL" id="DS989841">
    <property type="protein sequence ID" value="EDX78413.1"/>
    <property type="molecule type" value="Genomic_DNA"/>
</dbReference>
<evidence type="ECO:0000256" key="1">
    <source>
        <dbReference type="SAM" id="MobiDB-lite"/>
    </source>
</evidence>
<dbReference type="AlphaFoldDB" id="B4VH37"/>
<evidence type="ECO:0000313" key="2">
    <source>
        <dbReference type="EMBL" id="EDX78413.1"/>
    </source>
</evidence>
<dbReference type="InterPro" id="IPR013784">
    <property type="entry name" value="Carb-bd-like_fold"/>
</dbReference>